<dbReference type="InterPro" id="IPR011009">
    <property type="entry name" value="Kinase-like_dom_sf"/>
</dbReference>
<evidence type="ECO:0000313" key="2">
    <source>
        <dbReference type="EMBL" id="MBC9718801.1"/>
    </source>
</evidence>
<reference evidence="2 3" key="1">
    <citation type="submission" date="2020-08" db="EMBL/GenBank/DDBJ databases">
        <title>Genemic of Streptomyces polyaspartic.</title>
        <authorList>
            <person name="Liu W."/>
        </authorList>
    </citation>
    <scope>NUCLEOTIDE SEQUENCE [LARGE SCALE GENOMIC DNA]</scope>
    <source>
        <strain evidence="2 3">TRM66268-LWL</strain>
    </source>
</reference>
<dbReference type="InterPro" id="IPR002575">
    <property type="entry name" value="Aminoglycoside_PTrfase"/>
</dbReference>
<name>A0ABR7STJ3_9ACTN</name>
<dbReference type="Gene3D" id="3.90.1200.10">
    <property type="match status" value="1"/>
</dbReference>
<feature type="domain" description="Aminoglycoside phosphotransferase" evidence="1">
    <location>
        <begin position="5"/>
        <end position="117"/>
    </location>
</feature>
<dbReference type="SUPFAM" id="SSF56112">
    <property type="entry name" value="Protein kinase-like (PK-like)"/>
    <property type="match status" value="1"/>
</dbReference>
<dbReference type="InterPro" id="IPR051678">
    <property type="entry name" value="AGP_Transferase"/>
</dbReference>
<dbReference type="PANTHER" id="PTHR21310:SF40">
    <property type="entry name" value="AMINOGLYCOSIDE PHOSPHOTRANSFERASE DOMAIN-CONTAINING PROTEIN-RELATED"/>
    <property type="match status" value="1"/>
</dbReference>
<dbReference type="RefSeq" id="WP_187819221.1">
    <property type="nucleotide sequence ID" value="NZ_JACTVJ010000029.1"/>
</dbReference>
<sequence length="238" mass="25064">MDTGELLGSGRSADVFALDDRWVLRRYRGEGDASREGAFMAYLAERGYPVPRIRAAGADAGEAGSLRHTDLVMERLSGPSMSGALGQGALSAYEGGVMLAGLLRRLHEIPARLSPDPADRVLHLDLHPDNVMLTAGGPVVIDWGNVQEGPPGLDWAMSALILAQVAVVPGAESAGARAGLAALLEHRDRAIGLDVGDLGCMEQARMRRAADPNLTRQEIDALDEAVALVRELDAADGG</sequence>
<accession>A0ABR7STJ3</accession>
<evidence type="ECO:0000259" key="1">
    <source>
        <dbReference type="Pfam" id="PF01636"/>
    </source>
</evidence>
<gene>
    <name evidence="2" type="ORF">H9Y04_40370</name>
</gene>
<dbReference type="Proteomes" id="UP000642284">
    <property type="component" value="Unassembled WGS sequence"/>
</dbReference>
<comment type="caution">
    <text evidence="2">The sequence shown here is derived from an EMBL/GenBank/DDBJ whole genome shotgun (WGS) entry which is preliminary data.</text>
</comment>
<evidence type="ECO:0000313" key="3">
    <source>
        <dbReference type="Proteomes" id="UP000642284"/>
    </source>
</evidence>
<dbReference type="EMBL" id="JACTVJ010000029">
    <property type="protein sequence ID" value="MBC9718801.1"/>
    <property type="molecule type" value="Genomic_DNA"/>
</dbReference>
<protein>
    <submittedName>
        <fullName evidence="2">Aminoglycoside phosphotransferase family protein</fullName>
    </submittedName>
</protein>
<organism evidence="2 3">
    <name type="scientific">Streptomyces polyasparticus</name>
    <dbReference type="NCBI Taxonomy" id="2767826"/>
    <lineage>
        <taxon>Bacteria</taxon>
        <taxon>Bacillati</taxon>
        <taxon>Actinomycetota</taxon>
        <taxon>Actinomycetes</taxon>
        <taxon>Kitasatosporales</taxon>
        <taxon>Streptomycetaceae</taxon>
        <taxon>Streptomyces</taxon>
    </lineage>
</organism>
<dbReference type="PANTHER" id="PTHR21310">
    <property type="entry name" value="AMINOGLYCOSIDE PHOSPHOTRANSFERASE-RELATED-RELATED"/>
    <property type="match status" value="1"/>
</dbReference>
<keyword evidence="3" id="KW-1185">Reference proteome</keyword>
<dbReference type="Pfam" id="PF01636">
    <property type="entry name" value="APH"/>
    <property type="match status" value="1"/>
</dbReference>
<proteinExistence type="predicted"/>